<gene>
    <name evidence="1" type="ORF">UW49_C0009G0035</name>
</gene>
<protein>
    <submittedName>
        <fullName evidence="1">Uncharacterized protein</fullName>
    </submittedName>
</protein>
<organism evidence="1 2">
    <name type="scientific">Candidatus Giovannonibacteria bacterium GW2011_GWB1_44_23</name>
    <dbReference type="NCBI Taxonomy" id="1618652"/>
    <lineage>
        <taxon>Bacteria</taxon>
        <taxon>Candidatus Giovannoniibacteriota</taxon>
    </lineage>
</organism>
<dbReference type="InterPro" id="IPR027375">
    <property type="entry name" value="DKNYY"/>
</dbReference>
<evidence type="ECO:0000313" key="1">
    <source>
        <dbReference type="EMBL" id="KKT57014.1"/>
    </source>
</evidence>
<name>A0A0G1LAJ4_9BACT</name>
<proteinExistence type="predicted"/>
<dbReference type="AlphaFoldDB" id="A0A0G1LAJ4"/>
<accession>A0A0G1LAJ4</accession>
<dbReference type="Pfam" id="PF13644">
    <property type="entry name" value="DKNYY"/>
    <property type="match status" value="1"/>
</dbReference>
<dbReference type="EMBL" id="LCIN01000009">
    <property type="protein sequence ID" value="KKT57014.1"/>
    <property type="molecule type" value="Genomic_DNA"/>
</dbReference>
<evidence type="ECO:0000313" key="2">
    <source>
        <dbReference type="Proteomes" id="UP000033977"/>
    </source>
</evidence>
<dbReference type="Proteomes" id="UP000033977">
    <property type="component" value="Unassembled WGS sequence"/>
</dbReference>
<comment type="caution">
    <text evidence="1">The sequence shown here is derived from an EMBL/GenBank/DDBJ whole genome shotgun (WGS) entry which is preliminary data.</text>
</comment>
<reference evidence="1 2" key="1">
    <citation type="journal article" date="2015" name="Nature">
        <title>rRNA introns, odd ribosomes, and small enigmatic genomes across a large radiation of phyla.</title>
        <authorList>
            <person name="Brown C.T."/>
            <person name="Hug L.A."/>
            <person name="Thomas B.C."/>
            <person name="Sharon I."/>
            <person name="Castelle C.J."/>
            <person name="Singh A."/>
            <person name="Wilkins M.J."/>
            <person name="Williams K.H."/>
            <person name="Banfield J.F."/>
        </authorList>
    </citation>
    <scope>NUCLEOTIDE SEQUENCE [LARGE SCALE GENOMIC DNA]</scope>
</reference>
<sequence>MNGGASSNYGGSRNYIVPAESVSFPTGKYVIRIGLGRYEDYNGARSTYFDSAPFTISKAVDNSQSVSVPGMKQYTDSNFGFSFWYPNTWTVQSTATKDNYAGGTIQKTLTIAPNGSSGEAITIDEFSSPTREITIARDLCSPMSGSSVPAHRYYFDANTHTWMVEVPASTKAADVSNNTMGGLHMLGAGCSGSVIPLSAKNFVVFLFNSRDVGPYYINIAKTITATDPSVATPVSTNEQIQTITNAGVLLGAIGTKVGEWYVTSDHVYNGRGDVVVGANPSTFRLISTYSDGTAGTSYATDGVHVYSAWSVGTSLLSGADPATFVAIRQQYQIPYAQSSGLYGQSFTAYDTQFAKDKSHAWYQGRLIPGADPSTFVVTGNTHVQNSTGGYTLAHDASHLYGVDAKDKLTVDGVTIQ</sequence>